<feature type="domain" description="ABC transporter" evidence="6">
    <location>
        <begin position="401"/>
        <end position="651"/>
    </location>
</feature>
<organism evidence="7 8">
    <name type="scientific">Nocardiopsis alborubida</name>
    <dbReference type="NCBI Taxonomy" id="146802"/>
    <lineage>
        <taxon>Bacteria</taxon>
        <taxon>Bacillati</taxon>
        <taxon>Actinomycetota</taxon>
        <taxon>Actinomycetes</taxon>
        <taxon>Streptosporangiales</taxon>
        <taxon>Nocardiopsidaceae</taxon>
        <taxon>Nocardiopsis</taxon>
    </lineage>
</organism>
<accession>A0A7X6MIQ7</accession>
<dbReference type="InterPro" id="IPR013563">
    <property type="entry name" value="Oligopep_ABC_C"/>
</dbReference>
<evidence type="ECO:0000313" key="7">
    <source>
        <dbReference type="EMBL" id="NKZ01760.1"/>
    </source>
</evidence>
<feature type="domain" description="ABC transporter" evidence="6">
    <location>
        <begin position="23"/>
        <end position="275"/>
    </location>
</feature>
<dbReference type="InterPro" id="IPR003593">
    <property type="entry name" value="AAA+_ATPase"/>
</dbReference>
<dbReference type="PANTHER" id="PTHR43776:SF7">
    <property type="entry name" value="D,D-DIPEPTIDE TRANSPORT ATP-BINDING PROTEIN DDPF-RELATED"/>
    <property type="match status" value="1"/>
</dbReference>
<evidence type="ECO:0000256" key="5">
    <source>
        <dbReference type="SAM" id="MobiDB-lite"/>
    </source>
</evidence>
<evidence type="ECO:0000256" key="4">
    <source>
        <dbReference type="ARBA" id="ARBA00022840"/>
    </source>
</evidence>
<feature type="region of interest" description="Disordered" evidence="5">
    <location>
        <begin position="332"/>
        <end position="351"/>
    </location>
</feature>
<dbReference type="NCBIfam" id="NF008453">
    <property type="entry name" value="PRK11308.1"/>
    <property type="match status" value="2"/>
</dbReference>
<feature type="region of interest" description="Disordered" evidence="5">
    <location>
        <begin position="1"/>
        <end position="20"/>
    </location>
</feature>
<gene>
    <name evidence="7" type="ORF">HGB44_29440</name>
</gene>
<feature type="compositionally biased region" description="Polar residues" evidence="5">
    <location>
        <begin position="1"/>
        <end position="14"/>
    </location>
</feature>
<dbReference type="InterPro" id="IPR027417">
    <property type="entry name" value="P-loop_NTPase"/>
</dbReference>
<dbReference type="Gene3D" id="3.40.50.300">
    <property type="entry name" value="P-loop containing nucleotide triphosphate hydrolases"/>
    <property type="match status" value="2"/>
</dbReference>
<dbReference type="GO" id="GO:0005524">
    <property type="term" value="F:ATP binding"/>
    <property type="evidence" value="ECO:0007669"/>
    <property type="project" value="UniProtKB-KW"/>
</dbReference>
<dbReference type="Pfam" id="PF00005">
    <property type="entry name" value="ABC_tran"/>
    <property type="match status" value="2"/>
</dbReference>
<comment type="caution">
    <text evidence="7">The sequence shown here is derived from an EMBL/GenBank/DDBJ whole genome shotgun (WGS) entry which is preliminary data.</text>
</comment>
<dbReference type="GO" id="GO:0015833">
    <property type="term" value="P:peptide transport"/>
    <property type="evidence" value="ECO:0007669"/>
    <property type="project" value="InterPro"/>
</dbReference>
<dbReference type="GO" id="GO:0055085">
    <property type="term" value="P:transmembrane transport"/>
    <property type="evidence" value="ECO:0007669"/>
    <property type="project" value="UniProtKB-ARBA"/>
</dbReference>
<dbReference type="InterPro" id="IPR050319">
    <property type="entry name" value="ABC_transp_ATP-bind"/>
</dbReference>
<sequence>MSTDTVANTETVSGTPAGDTPVLEVTDLTVTFGGLNGNPDVRAVRGVSYSVRRGEVLGIVGESGSGKSVSSMAAMGLLPEHARITGSVRLHGEEILGLDDRTMARKRGRVISMVFQDPLSGLTPVYTVGDQLAEAVLIHDPSAPKARARARAVELLELVGIPNAAQRYRSFPHEFSGGMRQRVMIAMAMANNPDVIICDEPTTALDVTIQAQILDLLRTARRETGAAIVMITHDLGVVAGFVDRVLVMYAGRPVETGRVDDIYYRSRMPYTMGLLGAVPRMDLEHQGALVPIKGTPPSLSDLPPGCPFAPRCPLARPECDLAEPELLTIGAQPSGGEIREGAAAAGPGAGREADADAQRVACVRSGEITAQGWTARDIYPVPEIPDSPAAAGDRADRAEMLRVQDLVKHHALTKGAVFKRRVGSVYAVDGIDFDIREGETLALVGESGCGKSSTLMEIMDLARPQRGTISVMGRDVATLGRADRFALRRDMQIVFQDPMSSLDPRMTVFDIIAEPLRTHGRRAEEVTRRVYELIDLVGLNTEHVTRFPAEFSGGQRQRIGIARALALEPRLLVLDEPVSALDVSIQAGVVNLLQELQARLGLSYLFVAHDLSVVRHIADRVAVMYLGRIVEIGDTRSVYSRPSHPYTQALLSAIPIPDPEKERARTHIVLDGDLPSPADPPSGCRFRTRCQKFALLPEADREQCRSVEPQILAVNDGDQAAACHFAER</sequence>
<dbReference type="Pfam" id="PF08352">
    <property type="entry name" value="oligo_HPY"/>
    <property type="match status" value="2"/>
</dbReference>
<evidence type="ECO:0000256" key="2">
    <source>
        <dbReference type="ARBA" id="ARBA00022448"/>
    </source>
</evidence>
<dbReference type="InterPro" id="IPR003439">
    <property type="entry name" value="ABC_transporter-like_ATP-bd"/>
</dbReference>
<proteinExistence type="inferred from homology"/>
<dbReference type="NCBIfam" id="NF007739">
    <property type="entry name" value="PRK10419.1"/>
    <property type="match status" value="2"/>
</dbReference>
<evidence type="ECO:0000256" key="1">
    <source>
        <dbReference type="ARBA" id="ARBA00005417"/>
    </source>
</evidence>
<dbReference type="PROSITE" id="PS50893">
    <property type="entry name" value="ABC_TRANSPORTER_2"/>
    <property type="match status" value="2"/>
</dbReference>
<dbReference type="PANTHER" id="PTHR43776">
    <property type="entry name" value="TRANSPORT ATP-BINDING PROTEIN"/>
    <property type="match status" value="1"/>
</dbReference>
<comment type="similarity">
    <text evidence="1">Belongs to the ABC transporter superfamily.</text>
</comment>
<dbReference type="SMART" id="SM00382">
    <property type="entry name" value="AAA"/>
    <property type="match status" value="2"/>
</dbReference>
<dbReference type="EMBL" id="JAAXPG010000043">
    <property type="protein sequence ID" value="NKZ01760.1"/>
    <property type="molecule type" value="Genomic_DNA"/>
</dbReference>
<dbReference type="CDD" id="cd03257">
    <property type="entry name" value="ABC_NikE_OppD_transporters"/>
    <property type="match status" value="2"/>
</dbReference>
<dbReference type="InterPro" id="IPR017871">
    <property type="entry name" value="ABC_transporter-like_CS"/>
</dbReference>
<keyword evidence="2" id="KW-0813">Transport</keyword>
<keyword evidence="3" id="KW-0547">Nucleotide-binding</keyword>
<evidence type="ECO:0000259" key="6">
    <source>
        <dbReference type="PROSITE" id="PS50893"/>
    </source>
</evidence>
<reference evidence="7 8" key="1">
    <citation type="submission" date="2020-04" db="EMBL/GenBank/DDBJ databases">
        <title>MicrobeNet Type strains.</title>
        <authorList>
            <person name="Nicholson A.C."/>
        </authorList>
    </citation>
    <scope>NUCLEOTIDE SEQUENCE [LARGE SCALE GENOMIC DNA]</scope>
    <source>
        <strain evidence="7 8">ATCC 23612</strain>
    </source>
</reference>
<dbReference type="FunFam" id="3.40.50.300:FF:000016">
    <property type="entry name" value="Oligopeptide ABC transporter ATP-binding component"/>
    <property type="match status" value="2"/>
</dbReference>
<evidence type="ECO:0000313" key="8">
    <source>
        <dbReference type="Proteomes" id="UP000553209"/>
    </source>
</evidence>
<dbReference type="NCBIfam" id="TIGR01727">
    <property type="entry name" value="oligo_HPY"/>
    <property type="match status" value="2"/>
</dbReference>
<keyword evidence="8" id="KW-1185">Reference proteome</keyword>
<dbReference type="RefSeq" id="WP_061082278.1">
    <property type="nucleotide sequence ID" value="NZ_JAAXPG010000043.1"/>
</dbReference>
<name>A0A7X6MIQ7_9ACTN</name>
<dbReference type="SUPFAM" id="SSF52540">
    <property type="entry name" value="P-loop containing nucleoside triphosphate hydrolases"/>
    <property type="match status" value="2"/>
</dbReference>
<keyword evidence="4 7" id="KW-0067">ATP-binding</keyword>
<evidence type="ECO:0000256" key="3">
    <source>
        <dbReference type="ARBA" id="ARBA00022741"/>
    </source>
</evidence>
<dbReference type="Proteomes" id="UP000553209">
    <property type="component" value="Unassembled WGS sequence"/>
</dbReference>
<dbReference type="PROSITE" id="PS00211">
    <property type="entry name" value="ABC_TRANSPORTER_1"/>
    <property type="match status" value="2"/>
</dbReference>
<dbReference type="AlphaFoldDB" id="A0A7X6MIQ7"/>
<protein>
    <submittedName>
        <fullName evidence="7">ABC transporter ATP-binding protein</fullName>
    </submittedName>
</protein>
<dbReference type="GO" id="GO:0016887">
    <property type="term" value="F:ATP hydrolysis activity"/>
    <property type="evidence" value="ECO:0007669"/>
    <property type="project" value="InterPro"/>
</dbReference>